<dbReference type="AlphaFoldDB" id="A0A8R7PZX3"/>
<organism evidence="2 3">
    <name type="scientific">Triticum urartu</name>
    <name type="common">Red wild einkorn</name>
    <name type="synonym">Crithodium urartu</name>
    <dbReference type="NCBI Taxonomy" id="4572"/>
    <lineage>
        <taxon>Eukaryota</taxon>
        <taxon>Viridiplantae</taxon>
        <taxon>Streptophyta</taxon>
        <taxon>Embryophyta</taxon>
        <taxon>Tracheophyta</taxon>
        <taxon>Spermatophyta</taxon>
        <taxon>Magnoliopsida</taxon>
        <taxon>Liliopsida</taxon>
        <taxon>Poales</taxon>
        <taxon>Poaceae</taxon>
        <taxon>BOP clade</taxon>
        <taxon>Pooideae</taxon>
        <taxon>Triticodae</taxon>
        <taxon>Triticeae</taxon>
        <taxon>Triticinae</taxon>
        <taxon>Triticum</taxon>
    </lineage>
</organism>
<keyword evidence="3" id="KW-1185">Reference proteome</keyword>
<dbReference type="Gramene" id="TuG1812G0300005582.01.T01">
    <property type="protein sequence ID" value="TuG1812G0300005582.01.T01"/>
    <property type="gene ID" value="TuG1812G0300005582.01"/>
</dbReference>
<keyword evidence="1" id="KW-0472">Membrane</keyword>
<evidence type="ECO:0000313" key="2">
    <source>
        <dbReference type="EnsemblPlants" id="TuG1812G0300005582.01.T01"/>
    </source>
</evidence>
<protein>
    <submittedName>
        <fullName evidence="2">Uncharacterized protein</fullName>
    </submittedName>
</protein>
<name>A0A8R7PZX3_TRIUA</name>
<keyword evidence="1" id="KW-1133">Transmembrane helix</keyword>
<reference evidence="3" key="1">
    <citation type="journal article" date="2013" name="Nature">
        <title>Draft genome of the wheat A-genome progenitor Triticum urartu.</title>
        <authorList>
            <person name="Ling H.Q."/>
            <person name="Zhao S."/>
            <person name="Liu D."/>
            <person name="Wang J."/>
            <person name="Sun H."/>
            <person name="Zhang C."/>
            <person name="Fan H."/>
            <person name="Li D."/>
            <person name="Dong L."/>
            <person name="Tao Y."/>
            <person name="Gao C."/>
            <person name="Wu H."/>
            <person name="Li Y."/>
            <person name="Cui Y."/>
            <person name="Guo X."/>
            <person name="Zheng S."/>
            <person name="Wang B."/>
            <person name="Yu K."/>
            <person name="Liang Q."/>
            <person name="Yang W."/>
            <person name="Lou X."/>
            <person name="Chen J."/>
            <person name="Feng M."/>
            <person name="Jian J."/>
            <person name="Zhang X."/>
            <person name="Luo G."/>
            <person name="Jiang Y."/>
            <person name="Liu J."/>
            <person name="Wang Z."/>
            <person name="Sha Y."/>
            <person name="Zhang B."/>
            <person name="Wu H."/>
            <person name="Tang D."/>
            <person name="Shen Q."/>
            <person name="Xue P."/>
            <person name="Zou S."/>
            <person name="Wang X."/>
            <person name="Liu X."/>
            <person name="Wang F."/>
            <person name="Yang Y."/>
            <person name="An X."/>
            <person name="Dong Z."/>
            <person name="Zhang K."/>
            <person name="Zhang X."/>
            <person name="Luo M.C."/>
            <person name="Dvorak J."/>
            <person name="Tong Y."/>
            <person name="Wang J."/>
            <person name="Yang H."/>
            <person name="Li Z."/>
            <person name="Wang D."/>
            <person name="Zhang A."/>
            <person name="Wang J."/>
        </authorList>
    </citation>
    <scope>NUCLEOTIDE SEQUENCE</scope>
    <source>
        <strain evidence="3">cv. G1812</strain>
    </source>
</reference>
<accession>A0A8R7PZX3</accession>
<evidence type="ECO:0000256" key="1">
    <source>
        <dbReference type="SAM" id="Phobius"/>
    </source>
</evidence>
<evidence type="ECO:0000313" key="3">
    <source>
        <dbReference type="Proteomes" id="UP000015106"/>
    </source>
</evidence>
<sequence length="75" mass="8591">MPFPSEFKFVHKVLCLAPTQLPSNHHVHFPTPKCHLKYKKIKYDDNLSHAGLLLCLILICALAIASFLCMHFFLV</sequence>
<dbReference type="EnsemblPlants" id="TuG1812G0300005582.01.T01">
    <property type="protein sequence ID" value="TuG1812G0300005582.01.T01"/>
    <property type="gene ID" value="TuG1812G0300005582.01"/>
</dbReference>
<reference evidence="2" key="2">
    <citation type="submission" date="2018-03" db="EMBL/GenBank/DDBJ databases">
        <title>The Triticum urartu genome reveals the dynamic nature of wheat genome evolution.</title>
        <authorList>
            <person name="Ling H."/>
            <person name="Ma B."/>
            <person name="Shi X."/>
            <person name="Liu H."/>
            <person name="Dong L."/>
            <person name="Sun H."/>
            <person name="Cao Y."/>
            <person name="Gao Q."/>
            <person name="Zheng S."/>
            <person name="Li Y."/>
            <person name="Yu Y."/>
            <person name="Du H."/>
            <person name="Qi M."/>
            <person name="Li Y."/>
            <person name="Yu H."/>
            <person name="Cui Y."/>
            <person name="Wang N."/>
            <person name="Chen C."/>
            <person name="Wu H."/>
            <person name="Zhao Y."/>
            <person name="Zhang J."/>
            <person name="Li Y."/>
            <person name="Zhou W."/>
            <person name="Zhang B."/>
            <person name="Hu W."/>
            <person name="Eijk M."/>
            <person name="Tang J."/>
            <person name="Witsenboer H."/>
            <person name="Zhao S."/>
            <person name="Li Z."/>
            <person name="Zhang A."/>
            <person name="Wang D."/>
            <person name="Liang C."/>
        </authorList>
    </citation>
    <scope>NUCLEOTIDE SEQUENCE [LARGE SCALE GENOMIC DNA]</scope>
    <source>
        <strain evidence="2">cv. G1812</strain>
    </source>
</reference>
<dbReference type="Proteomes" id="UP000015106">
    <property type="component" value="Chromosome 3"/>
</dbReference>
<feature type="transmembrane region" description="Helical" evidence="1">
    <location>
        <begin position="50"/>
        <end position="74"/>
    </location>
</feature>
<keyword evidence="1" id="KW-0812">Transmembrane</keyword>
<reference evidence="2" key="3">
    <citation type="submission" date="2022-06" db="UniProtKB">
        <authorList>
            <consortium name="EnsemblPlants"/>
        </authorList>
    </citation>
    <scope>IDENTIFICATION</scope>
</reference>
<proteinExistence type="predicted"/>